<dbReference type="PROSITE" id="PS50887">
    <property type="entry name" value="GGDEF"/>
    <property type="match status" value="1"/>
</dbReference>
<dbReference type="InterPro" id="IPR000160">
    <property type="entry name" value="GGDEF_dom"/>
</dbReference>
<protein>
    <recommendedName>
        <fullName evidence="7">Diguanylate cyclase</fullName>
    </recommendedName>
</protein>
<dbReference type="AlphaFoldDB" id="A0A3G1KQ31"/>
<evidence type="ECO:0000259" key="4">
    <source>
        <dbReference type="PROSITE" id="PS51832"/>
    </source>
</evidence>
<feature type="domain" description="HD" evidence="3">
    <location>
        <begin position="377"/>
        <end position="499"/>
    </location>
</feature>
<feature type="transmembrane region" description="Helical" evidence="1">
    <location>
        <begin position="124"/>
        <end position="141"/>
    </location>
</feature>
<proteinExistence type="predicted"/>
<dbReference type="InterPro" id="IPR043128">
    <property type="entry name" value="Rev_trsase/Diguanyl_cyclase"/>
</dbReference>
<dbReference type="InterPro" id="IPR037522">
    <property type="entry name" value="HD_GYP_dom"/>
</dbReference>
<evidence type="ECO:0000259" key="3">
    <source>
        <dbReference type="PROSITE" id="PS51831"/>
    </source>
</evidence>
<evidence type="ECO:0000313" key="6">
    <source>
        <dbReference type="Proteomes" id="UP000323521"/>
    </source>
</evidence>
<dbReference type="CDD" id="cd01949">
    <property type="entry name" value="GGDEF"/>
    <property type="match status" value="1"/>
</dbReference>
<evidence type="ECO:0000259" key="2">
    <source>
        <dbReference type="PROSITE" id="PS50887"/>
    </source>
</evidence>
<gene>
    <name evidence="5" type="ORF">DCMF_07105</name>
</gene>
<name>A0A3G1KQ31_FORW1</name>
<dbReference type="SMART" id="SM00471">
    <property type="entry name" value="HDc"/>
    <property type="match status" value="1"/>
</dbReference>
<dbReference type="Gene3D" id="1.10.3210.10">
    <property type="entry name" value="Hypothetical protein af1432"/>
    <property type="match status" value="1"/>
</dbReference>
<dbReference type="NCBIfam" id="TIGR00277">
    <property type="entry name" value="HDIG"/>
    <property type="match status" value="1"/>
</dbReference>
<dbReference type="CDD" id="cd00077">
    <property type="entry name" value="HDc"/>
    <property type="match status" value="1"/>
</dbReference>
<dbReference type="NCBIfam" id="TIGR00254">
    <property type="entry name" value="GGDEF"/>
    <property type="match status" value="1"/>
</dbReference>
<dbReference type="Pfam" id="PF13487">
    <property type="entry name" value="HD_5"/>
    <property type="match status" value="1"/>
</dbReference>
<dbReference type="SUPFAM" id="SSF109604">
    <property type="entry name" value="HD-domain/PDEase-like"/>
    <property type="match status" value="1"/>
</dbReference>
<feature type="domain" description="HD-GYP" evidence="4">
    <location>
        <begin position="355"/>
        <end position="549"/>
    </location>
</feature>
<organism evidence="5 6">
    <name type="scientific">Formimonas warabiya</name>
    <dbReference type="NCBI Taxonomy" id="1761012"/>
    <lineage>
        <taxon>Bacteria</taxon>
        <taxon>Bacillati</taxon>
        <taxon>Bacillota</taxon>
        <taxon>Clostridia</taxon>
        <taxon>Eubacteriales</taxon>
        <taxon>Peptococcaceae</taxon>
        <taxon>Candidatus Formimonas</taxon>
    </lineage>
</organism>
<dbReference type="KEGG" id="fwa:DCMF_07105"/>
<feature type="transmembrane region" description="Helical" evidence="1">
    <location>
        <begin position="44"/>
        <end position="62"/>
    </location>
</feature>
<dbReference type="FunFam" id="3.30.70.270:FF:000001">
    <property type="entry name" value="Diguanylate cyclase domain protein"/>
    <property type="match status" value="1"/>
</dbReference>
<evidence type="ECO:0008006" key="7">
    <source>
        <dbReference type="Google" id="ProtNLM"/>
    </source>
</evidence>
<evidence type="ECO:0000313" key="5">
    <source>
        <dbReference type="EMBL" id="ATW24583.1"/>
    </source>
</evidence>
<feature type="transmembrane region" description="Helical" evidence="1">
    <location>
        <begin position="74"/>
        <end position="93"/>
    </location>
</feature>
<dbReference type="SMART" id="SM00267">
    <property type="entry name" value="GGDEF"/>
    <property type="match status" value="1"/>
</dbReference>
<keyword evidence="1" id="KW-1133">Transmembrane helix</keyword>
<sequence>MKSFETKRNNFINNYIVISQVLFFLLMGVLLFRTTNVSFEDLYIKSNTIIVFLLLLALIPLLQMISPRFSNSQVFLDVTIVGIYIVVAVFFLSKEYDDLFKIVLLMPVIIMALKYGVRMALFTALVLSSVLFMIGYFKHFIDIDADIVFSSVLFLLAWLLGNMTETEYSIRTELERLATHDGLTDIYNHRSFQNLLDQELEKAQKENNSVSLILLDIDYFKYYNDAYGHQEGDRVLVSLAQILKETVGKLGYCARYGGEEFGVILPGIGIHRAKDIGEAIRRRIEESNFPGVNVFPKGKLTASIGIAEFPLNANNKEKLIKKADEALYRAKFVSKNRVESYYSVFDEVSLPLKEEEKELFNSISAFTMVINAKDRYTYGHSLRVMEMAKNLSLRMEVEAKLIQEITFGALLHDIGKVEISREVLNKPGKLNENEWNLLKMHPVWGADIVDPLKSFYRVKEIILYHHENYDGTGYPSGICGEDIPLGARILRIVDSYDAMTTDRPYKAGMSLEQALEELDRYSGTHYDAVLLKEFKKMVLEMDEAQNQLS</sequence>
<dbReference type="PANTHER" id="PTHR43155">
    <property type="entry name" value="CYCLIC DI-GMP PHOSPHODIESTERASE PA4108-RELATED"/>
    <property type="match status" value="1"/>
</dbReference>
<feature type="transmembrane region" description="Helical" evidence="1">
    <location>
        <begin position="12"/>
        <end position="32"/>
    </location>
</feature>
<dbReference type="PROSITE" id="PS51831">
    <property type="entry name" value="HD"/>
    <property type="match status" value="1"/>
</dbReference>
<dbReference type="InterPro" id="IPR006675">
    <property type="entry name" value="HDIG_dom"/>
</dbReference>
<feature type="domain" description="GGDEF" evidence="2">
    <location>
        <begin position="208"/>
        <end position="343"/>
    </location>
</feature>
<dbReference type="EMBL" id="CP017634">
    <property type="protein sequence ID" value="ATW24583.1"/>
    <property type="molecule type" value="Genomic_DNA"/>
</dbReference>
<dbReference type="InterPro" id="IPR003607">
    <property type="entry name" value="HD/PDEase_dom"/>
</dbReference>
<keyword evidence="1" id="KW-0812">Transmembrane</keyword>
<dbReference type="Pfam" id="PF00990">
    <property type="entry name" value="GGDEF"/>
    <property type="match status" value="1"/>
</dbReference>
<accession>A0A3G1KQ31</accession>
<keyword evidence="1" id="KW-0472">Membrane</keyword>
<dbReference type="InterPro" id="IPR006674">
    <property type="entry name" value="HD_domain"/>
</dbReference>
<dbReference type="SUPFAM" id="SSF55073">
    <property type="entry name" value="Nucleotide cyclase"/>
    <property type="match status" value="1"/>
</dbReference>
<dbReference type="PANTHER" id="PTHR43155:SF2">
    <property type="entry name" value="CYCLIC DI-GMP PHOSPHODIESTERASE PA4108"/>
    <property type="match status" value="1"/>
</dbReference>
<evidence type="ECO:0000256" key="1">
    <source>
        <dbReference type="SAM" id="Phobius"/>
    </source>
</evidence>
<reference evidence="5 6" key="1">
    <citation type="submission" date="2016-10" db="EMBL/GenBank/DDBJ databases">
        <title>Complete Genome Sequence of Peptococcaceae strain DCMF.</title>
        <authorList>
            <person name="Edwards R.J."/>
            <person name="Holland S.I."/>
            <person name="Deshpande N.P."/>
            <person name="Wong Y.K."/>
            <person name="Ertan H."/>
            <person name="Manefield M."/>
            <person name="Russell T.L."/>
            <person name="Lee M.J."/>
        </authorList>
    </citation>
    <scope>NUCLEOTIDE SEQUENCE [LARGE SCALE GENOMIC DNA]</scope>
    <source>
        <strain evidence="5 6">DCMF</strain>
    </source>
</reference>
<dbReference type="InterPro" id="IPR029787">
    <property type="entry name" value="Nucleotide_cyclase"/>
</dbReference>
<keyword evidence="6" id="KW-1185">Reference proteome</keyword>
<dbReference type="PROSITE" id="PS51832">
    <property type="entry name" value="HD_GYP"/>
    <property type="match status" value="1"/>
</dbReference>
<dbReference type="Proteomes" id="UP000323521">
    <property type="component" value="Chromosome"/>
</dbReference>
<dbReference type="Gene3D" id="3.30.70.270">
    <property type="match status" value="1"/>
</dbReference>